<accession>A0A4R7TI67</accession>
<dbReference type="Gene3D" id="2.60.120.10">
    <property type="entry name" value="Jelly Rolls"/>
    <property type="match status" value="1"/>
</dbReference>
<dbReference type="Pfam" id="PF00027">
    <property type="entry name" value="cNMP_binding"/>
    <property type="match status" value="1"/>
</dbReference>
<dbReference type="SMART" id="SM00100">
    <property type="entry name" value="cNMP"/>
    <property type="match status" value="1"/>
</dbReference>
<dbReference type="EMBL" id="SOCE01000001">
    <property type="protein sequence ID" value="TDU91197.1"/>
    <property type="molecule type" value="Genomic_DNA"/>
</dbReference>
<protein>
    <submittedName>
        <fullName evidence="5">Thioredoxin reductase (NADPH)</fullName>
    </submittedName>
</protein>
<dbReference type="Proteomes" id="UP000295151">
    <property type="component" value="Unassembled WGS sequence"/>
</dbReference>
<dbReference type="AlphaFoldDB" id="A0A4R7TI67"/>
<dbReference type="InterPro" id="IPR000595">
    <property type="entry name" value="cNMP-bd_dom"/>
</dbReference>
<dbReference type="InterPro" id="IPR036188">
    <property type="entry name" value="FAD/NAD-bd_sf"/>
</dbReference>
<gene>
    <name evidence="5" type="ORF">EV138_4798</name>
</gene>
<proteinExistence type="predicted"/>
<dbReference type="SUPFAM" id="SSF51206">
    <property type="entry name" value="cAMP-binding domain-like"/>
    <property type="match status" value="1"/>
</dbReference>
<dbReference type="InterPro" id="IPR050097">
    <property type="entry name" value="Ferredoxin-NADP_redctase_2"/>
</dbReference>
<dbReference type="SUPFAM" id="SSF51905">
    <property type="entry name" value="FAD/NAD(P)-binding domain"/>
    <property type="match status" value="1"/>
</dbReference>
<name>A0A4R7TI67_9ACTN</name>
<keyword evidence="1" id="KW-0285">Flavoprotein</keyword>
<dbReference type="PRINTS" id="PR00368">
    <property type="entry name" value="FADPNR"/>
</dbReference>
<dbReference type="InterPro" id="IPR014710">
    <property type="entry name" value="RmlC-like_jellyroll"/>
</dbReference>
<comment type="catalytic activity">
    <reaction evidence="3">
        <text>[thioredoxin]-dithiol + NADP(+) = [thioredoxin]-disulfide + NADPH + H(+)</text>
        <dbReference type="Rhea" id="RHEA:20345"/>
        <dbReference type="Rhea" id="RHEA-COMP:10698"/>
        <dbReference type="Rhea" id="RHEA-COMP:10700"/>
        <dbReference type="ChEBI" id="CHEBI:15378"/>
        <dbReference type="ChEBI" id="CHEBI:29950"/>
        <dbReference type="ChEBI" id="CHEBI:50058"/>
        <dbReference type="ChEBI" id="CHEBI:57783"/>
        <dbReference type="ChEBI" id="CHEBI:58349"/>
        <dbReference type="EC" id="1.8.1.9"/>
    </reaction>
</comment>
<reference evidence="5 6" key="1">
    <citation type="submission" date="2019-03" db="EMBL/GenBank/DDBJ databases">
        <title>Genomic Encyclopedia of Type Strains, Phase III (KMG-III): the genomes of soil and plant-associated and newly described type strains.</title>
        <authorList>
            <person name="Whitman W."/>
        </authorList>
    </citation>
    <scope>NUCLEOTIDE SEQUENCE [LARGE SCALE GENOMIC DNA]</scope>
    <source>
        <strain evidence="5 6">VKM Ac-2575</strain>
    </source>
</reference>
<dbReference type="PROSITE" id="PS50042">
    <property type="entry name" value="CNMP_BINDING_3"/>
    <property type="match status" value="1"/>
</dbReference>
<dbReference type="InterPro" id="IPR018490">
    <property type="entry name" value="cNMP-bd_dom_sf"/>
</dbReference>
<dbReference type="PRINTS" id="PR00469">
    <property type="entry name" value="PNDRDTASEII"/>
</dbReference>
<dbReference type="GO" id="GO:0004791">
    <property type="term" value="F:thioredoxin-disulfide reductase (NADPH) activity"/>
    <property type="evidence" value="ECO:0007669"/>
    <property type="project" value="UniProtKB-EC"/>
</dbReference>
<evidence type="ECO:0000313" key="6">
    <source>
        <dbReference type="Proteomes" id="UP000295151"/>
    </source>
</evidence>
<dbReference type="PANTHER" id="PTHR48105">
    <property type="entry name" value="THIOREDOXIN REDUCTASE 1-RELATED-RELATED"/>
    <property type="match status" value="1"/>
</dbReference>
<comment type="caution">
    <text evidence="5">The sequence shown here is derived from an EMBL/GenBank/DDBJ whole genome shotgun (WGS) entry which is preliminary data.</text>
</comment>
<evidence type="ECO:0000313" key="5">
    <source>
        <dbReference type="EMBL" id="TDU91197.1"/>
    </source>
</evidence>
<evidence type="ECO:0000256" key="2">
    <source>
        <dbReference type="ARBA" id="ARBA00023002"/>
    </source>
</evidence>
<evidence type="ECO:0000259" key="4">
    <source>
        <dbReference type="PROSITE" id="PS50042"/>
    </source>
</evidence>
<feature type="domain" description="Cyclic nucleotide-binding" evidence="4">
    <location>
        <begin position="10"/>
        <end position="129"/>
    </location>
</feature>
<dbReference type="Pfam" id="PF07992">
    <property type="entry name" value="Pyr_redox_2"/>
    <property type="match status" value="1"/>
</dbReference>
<dbReference type="Gene3D" id="3.50.50.60">
    <property type="entry name" value="FAD/NAD(P)-binding domain"/>
    <property type="match status" value="2"/>
</dbReference>
<dbReference type="Gene3D" id="3.40.30.10">
    <property type="entry name" value="Glutaredoxin"/>
    <property type="match status" value="1"/>
</dbReference>
<dbReference type="InterPro" id="IPR023753">
    <property type="entry name" value="FAD/NAD-binding_dom"/>
</dbReference>
<evidence type="ECO:0000256" key="1">
    <source>
        <dbReference type="ARBA" id="ARBA00022630"/>
    </source>
</evidence>
<sequence>MKETPDLYGAYPRLEEYQLAELTPLGERRTTSAGDVLQPAGEPSDEFIVVLDGTVAVVQDTAEQERVVAVHGPHRFLGEIGMLTGQQLFLSAVAQEPGEVLAVPLDQLRDLVPRDPRLADLILRAFLIRRSLQLTLGAGFAIVGSRFSADTRRLREFAARNRLPHHWIDLENDAEAERLLRELGLGRDETPVVIWRGQVLRNPDNEQLAAAVGLRRTTPVRSACDLIVVGAGPAGLAAAVYGASEGLATVVLDSVATGGQAGTSSRIENYLGFPAGISGAELADLAEIQARRFGAELTVPATAVALEERDGHHVVQLANEARISSRAVLIASGVRYRKLELPGLDAVTSASVYYAATELEANLCRNDPVVVVGGGNSAGQAAVFLAQHAAQVVLVVRSNELGQDMSRYLADRIEQTDGIAVLAHSELRAAHGDRVLEEVVVEDLKTGQRHVEAANALFVFIGSLPHVRWLGDQIVLDDRGFVLTGSQLPGKRQLLETSRTGVFAAGDVRSGSVRRVAAAVGDGALAVRMVHEHLGHSR</sequence>
<dbReference type="CDD" id="cd00038">
    <property type="entry name" value="CAP_ED"/>
    <property type="match status" value="1"/>
</dbReference>
<keyword evidence="6" id="KW-1185">Reference proteome</keyword>
<keyword evidence="2" id="KW-0560">Oxidoreductase</keyword>
<dbReference type="RefSeq" id="WP_133980979.1">
    <property type="nucleotide sequence ID" value="NZ_SOCE01000001.1"/>
</dbReference>
<dbReference type="OrthoDB" id="109585at2"/>
<evidence type="ECO:0000256" key="3">
    <source>
        <dbReference type="ARBA" id="ARBA00048132"/>
    </source>
</evidence>
<organism evidence="5 6">
    <name type="scientific">Kribbella voronezhensis</name>
    <dbReference type="NCBI Taxonomy" id="2512212"/>
    <lineage>
        <taxon>Bacteria</taxon>
        <taxon>Bacillati</taxon>
        <taxon>Actinomycetota</taxon>
        <taxon>Actinomycetes</taxon>
        <taxon>Propionibacteriales</taxon>
        <taxon>Kribbellaceae</taxon>
        <taxon>Kribbella</taxon>
    </lineage>
</organism>